<comment type="caution">
    <text evidence="2">The sequence shown here is derived from an EMBL/GenBank/DDBJ whole genome shotgun (WGS) entry which is preliminary data.</text>
</comment>
<dbReference type="VEuPathDB" id="FungiDB:TRICI_005968"/>
<gene>
    <name evidence="2" type="ORF">TRICI_005968</name>
</gene>
<dbReference type="Proteomes" id="UP000761534">
    <property type="component" value="Unassembled WGS sequence"/>
</dbReference>
<dbReference type="Gene3D" id="3.30.1560.10">
    <property type="entry name" value="Mago nashi"/>
    <property type="match status" value="1"/>
</dbReference>
<feature type="compositionally biased region" description="Basic and acidic residues" evidence="1">
    <location>
        <begin position="1"/>
        <end position="12"/>
    </location>
</feature>
<dbReference type="GO" id="GO:0005634">
    <property type="term" value="C:nucleus"/>
    <property type="evidence" value="ECO:0007669"/>
    <property type="project" value="InterPro"/>
</dbReference>
<evidence type="ECO:0000313" key="2">
    <source>
        <dbReference type="EMBL" id="KAA8901890.1"/>
    </source>
</evidence>
<accession>A0A642UMK5</accession>
<dbReference type="InterPro" id="IPR036605">
    <property type="entry name" value="Mago_nashi_sf"/>
</dbReference>
<evidence type="ECO:0000256" key="1">
    <source>
        <dbReference type="SAM" id="MobiDB-lite"/>
    </source>
</evidence>
<keyword evidence="3" id="KW-1185">Reference proteome</keyword>
<dbReference type="EMBL" id="SWFS01000478">
    <property type="protein sequence ID" value="KAA8901890.1"/>
    <property type="molecule type" value="Genomic_DNA"/>
</dbReference>
<proteinExistence type="predicted"/>
<sequence>MTEHEKVEKAVDDVEMQEDGEKEEEEVQEGEEVLDYEDEGDMIPVDIEKATDPFYLRYYSGHQGKYGHEFLGEWILV</sequence>
<reference evidence="2" key="1">
    <citation type="journal article" date="2019" name="G3 (Bethesda)">
        <title>Genome Assemblies of Two Rare Opportunistic Yeast Pathogens: Diutina rugosa (syn. Candida rugosa) and Trichomonascus ciferrii (syn. Candida ciferrii).</title>
        <authorList>
            <person name="Mixao V."/>
            <person name="Saus E."/>
            <person name="Hansen A.P."/>
            <person name="Lass-Florl C."/>
            <person name="Gabaldon T."/>
        </authorList>
    </citation>
    <scope>NUCLEOTIDE SEQUENCE</scope>
    <source>
        <strain evidence="2">CBS 4856</strain>
    </source>
</reference>
<feature type="region of interest" description="Disordered" evidence="1">
    <location>
        <begin position="1"/>
        <end position="32"/>
    </location>
</feature>
<dbReference type="SUPFAM" id="SSF89817">
    <property type="entry name" value="Mago nashi protein"/>
    <property type="match status" value="1"/>
</dbReference>
<feature type="compositionally biased region" description="Acidic residues" evidence="1">
    <location>
        <begin position="13"/>
        <end position="32"/>
    </location>
</feature>
<organism evidence="2 3">
    <name type="scientific">Trichomonascus ciferrii</name>
    <dbReference type="NCBI Taxonomy" id="44093"/>
    <lineage>
        <taxon>Eukaryota</taxon>
        <taxon>Fungi</taxon>
        <taxon>Dikarya</taxon>
        <taxon>Ascomycota</taxon>
        <taxon>Saccharomycotina</taxon>
        <taxon>Dipodascomycetes</taxon>
        <taxon>Dipodascales</taxon>
        <taxon>Trichomonascaceae</taxon>
        <taxon>Trichomonascus</taxon>
        <taxon>Trichomonascus ciferrii complex</taxon>
    </lineage>
</organism>
<dbReference type="OrthoDB" id="6495301at2759"/>
<protein>
    <submittedName>
        <fullName evidence="2">Uncharacterized protein</fullName>
    </submittedName>
</protein>
<name>A0A642UMK5_9ASCO</name>
<dbReference type="AlphaFoldDB" id="A0A642UMK5"/>
<evidence type="ECO:0000313" key="3">
    <source>
        <dbReference type="Proteomes" id="UP000761534"/>
    </source>
</evidence>